<dbReference type="STRING" id="228230.RMCC_0220"/>
<dbReference type="InterPro" id="IPR001647">
    <property type="entry name" value="HTH_TetR"/>
</dbReference>
<dbReference type="PANTHER" id="PTHR47506">
    <property type="entry name" value="TRANSCRIPTIONAL REGULATORY PROTEIN"/>
    <property type="match status" value="1"/>
</dbReference>
<reference evidence="7" key="1">
    <citation type="journal article" date="2016" name="Genome Announc.">
        <title>Draft Genome Sequences of Five Rapidly Growing Mycobacterium Species, M. thermoresistibile, M. fortuitum subsp. acetamidolyticum, M. canariasense, M. brisbanense, and M. novocastrense.</title>
        <authorList>
            <person name="Katahira K."/>
            <person name="Ogura Y."/>
            <person name="Gotoh Y."/>
            <person name="Hayashi T."/>
        </authorList>
    </citation>
    <scope>NUCLEOTIDE SEQUENCE [LARGE SCALE GENOMIC DNA]</scope>
    <source>
        <strain evidence="7">JCM15298</strain>
    </source>
</reference>
<keyword evidence="1" id="KW-0805">Transcription regulation</keyword>
<dbReference type="SUPFAM" id="SSF46689">
    <property type="entry name" value="Homeodomain-like"/>
    <property type="match status" value="1"/>
</dbReference>
<dbReference type="OrthoDB" id="3827407at2"/>
<comment type="caution">
    <text evidence="6">The sequence shown here is derived from an EMBL/GenBank/DDBJ whole genome shotgun (WGS) entry which is preliminary data.</text>
</comment>
<dbReference type="SUPFAM" id="SSF48498">
    <property type="entry name" value="Tetracyclin repressor-like, C-terminal domain"/>
    <property type="match status" value="1"/>
</dbReference>
<evidence type="ECO:0000313" key="7">
    <source>
        <dbReference type="Proteomes" id="UP000069443"/>
    </source>
</evidence>
<sequence length="208" mass="22366">MSTTRRPGRSALPATERGRRSRAAIVDAAAAAIYANGVAATSLDDVLTSAGCGKSQLYHYFSGKAELVRAVIERQLELVLDCQPEIHRVDSWAGLRRWVDQIVDMHRAPGGPFACPLGSLAAELKGDETYAESLALAFGRWESLLAAGLRKMRDRGQLPPGADPESLSRSILATLQGSMLLARVHGDVTIVSDAMDKALATMQPRKGR</sequence>
<dbReference type="InterPro" id="IPR036271">
    <property type="entry name" value="Tet_transcr_reg_TetR-rel_C_sf"/>
</dbReference>
<evidence type="ECO:0000256" key="2">
    <source>
        <dbReference type="ARBA" id="ARBA00023125"/>
    </source>
</evidence>
<dbReference type="PROSITE" id="PS50977">
    <property type="entry name" value="HTH_TETR_2"/>
    <property type="match status" value="1"/>
</dbReference>
<keyword evidence="3" id="KW-0804">Transcription</keyword>
<feature type="DNA-binding region" description="H-T-H motif" evidence="4">
    <location>
        <begin position="42"/>
        <end position="61"/>
    </location>
</feature>
<dbReference type="Gene3D" id="1.10.357.10">
    <property type="entry name" value="Tetracycline Repressor, domain 2"/>
    <property type="match status" value="1"/>
</dbReference>
<dbReference type="Pfam" id="PF16925">
    <property type="entry name" value="TetR_C_13"/>
    <property type="match status" value="1"/>
</dbReference>
<protein>
    <submittedName>
        <fullName evidence="6">Transcriptional regulator, TetR family</fullName>
    </submittedName>
</protein>
<feature type="domain" description="HTH tetR-type" evidence="5">
    <location>
        <begin position="19"/>
        <end position="79"/>
    </location>
</feature>
<evidence type="ECO:0000256" key="4">
    <source>
        <dbReference type="PROSITE-ProRule" id="PRU00335"/>
    </source>
</evidence>
<evidence type="ECO:0000256" key="1">
    <source>
        <dbReference type="ARBA" id="ARBA00023015"/>
    </source>
</evidence>
<gene>
    <name evidence="6" type="ORF">RMCC_0220</name>
</gene>
<accession>A0A100W7R1</accession>
<dbReference type="Proteomes" id="UP000069443">
    <property type="component" value="Unassembled WGS sequence"/>
</dbReference>
<keyword evidence="7" id="KW-1185">Reference proteome</keyword>
<dbReference type="Pfam" id="PF00440">
    <property type="entry name" value="TetR_N"/>
    <property type="match status" value="1"/>
</dbReference>
<proteinExistence type="predicted"/>
<dbReference type="RefSeq" id="WP_062654591.1">
    <property type="nucleotide sequence ID" value="NZ_BCSY01000009.1"/>
</dbReference>
<reference evidence="7" key="2">
    <citation type="submission" date="2016-02" db="EMBL/GenBank/DDBJ databases">
        <title>Draft genome sequence of five rapidly growing Mycobacterium species.</title>
        <authorList>
            <person name="Katahira K."/>
            <person name="Gotou Y."/>
            <person name="Iida K."/>
            <person name="Ogura Y."/>
            <person name="Hayashi T."/>
        </authorList>
    </citation>
    <scope>NUCLEOTIDE SEQUENCE [LARGE SCALE GENOMIC DNA]</scope>
    <source>
        <strain evidence="7">JCM15298</strain>
    </source>
</reference>
<dbReference type="GO" id="GO:0003677">
    <property type="term" value="F:DNA binding"/>
    <property type="evidence" value="ECO:0007669"/>
    <property type="project" value="UniProtKB-UniRule"/>
</dbReference>
<dbReference type="EMBL" id="BCSY01000009">
    <property type="protein sequence ID" value="GAS93254.1"/>
    <property type="molecule type" value="Genomic_DNA"/>
</dbReference>
<dbReference type="PRINTS" id="PR00455">
    <property type="entry name" value="HTHTETR"/>
</dbReference>
<organism evidence="6 7">
    <name type="scientific">Mycolicibacterium canariasense</name>
    <name type="common">Mycobacterium canariasense</name>
    <dbReference type="NCBI Taxonomy" id="228230"/>
    <lineage>
        <taxon>Bacteria</taxon>
        <taxon>Bacillati</taxon>
        <taxon>Actinomycetota</taxon>
        <taxon>Actinomycetes</taxon>
        <taxon>Mycobacteriales</taxon>
        <taxon>Mycobacteriaceae</taxon>
        <taxon>Mycolicibacterium</taxon>
    </lineage>
</organism>
<keyword evidence="2 4" id="KW-0238">DNA-binding</keyword>
<dbReference type="AlphaFoldDB" id="A0A100W7R1"/>
<evidence type="ECO:0000259" key="5">
    <source>
        <dbReference type="PROSITE" id="PS50977"/>
    </source>
</evidence>
<name>A0A100W7R1_MYCCR</name>
<dbReference type="InterPro" id="IPR009057">
    <property type="entry name" value="Homeodomain-like_sf"/>
</dbReference>
<evidence type="ECO:0000256" key="3">
    <source>
        <dbReference type="ARBA" id="ARBA00023163"/>
    </source>
</evidence>
<dbReference type="PANTHER" id="PTHR47506:SF1">
    <property type="entry name" value="HTH-TYPE TRANSCRIPTIONAL REGULATOR YJDC"/>
    <property type="match status" value="1"/>
</dbReference>
<dbReference type="InterPro" id="IPR011075">
    <property type="entry name" value="TetR_C"/>
</dbReference>
<evidence type="ECO:0000313" key="6">
    <source>
        <dbReference type="EMBL" id="GAS93254.1"/>
    </source>
</evidence>